<dbReference type="AlphaFoldDB" id="A0A1T4TFN7"/>
<evidence type="ECO:0000256" key="2">
    <source>
        <dbReference type="ARBA" id="ARBA00023002"/>
    </source>
</evidence>
<dbReference type="InterPro" id="IPR029510">
    <property type="entry name" value="Ald_DH_CS_GLU"/>
</dbReference>
<dbReference type="STRING" id="1122192.SAMN02745673_04927"/>
<proteinExistence type="inferred from homology"/>
<dbReference type="Gene3D" id="3.40.309.10">
    <property type="entry name" value="Aldehyde Dehydrogenase, Chain A, domain 2"/>
    <property type="match status" value="1"/>
</dbReference>
<evidence type="ECO:0000313" key="6">
    <source>
        <dbReference type="EMBL" id="SKA39108.1"/>
    </source>
</evidence>
<dbReference type="SUPFAM" id="SSF53720">
    <property type="entry name" value="ALDH-like"/>
    <property type="match status" value="1"/>
</dbReference>
<dbReference type="PROSITE" id="PS00687">
    <property type="entry name" value="ALDEHYDE_DEHYDR_GLU"/>
    <property type="match status" value="1"/>
</dbReference>
<dbReference type="CDD" id="cd07101">
    <property type="entry name" value="ALDH_SSADH2_GabD2"/>
    <property type="match status" value="1"/>
</dbReference>
<dbReference type="EMBL" id="FUWS01000022">
    <property type="protein sequence ID" value="SKA39108.1"/>
    <property type="molecule type" value="Genomic_DNA"/>
</dbReference>
<evidence type="ECO:0000256" key="3">
    <source>
        <dbReference type="PROSITE-ProRule" id="PRU10007"/>
    </source>
</evidence>
<name>A0A1T4TFN7_9ACTN</name>
<dbReference type="OrthoDB" id="3802174at2"/>
<feature type="domain" description="Aldehyde dehydrogenase" evidence="5">
    <location>
        <begin position="31"/>
        <end position="490"/>
    </location>
</feature>
<reference evidence="6 7" key="1">
    <citation type="submission" date="2017-02" db="EMBL/GenBank/DDBJ databases">
        <authorList>
            <person name="Peterson S.W."/>
        </authorList>
    </citation>
    <scope>NUCLEOTIDE SEQUENCE [LARGE SCALE GENOMIC DNA]</scope>
    <source>
        <strain evidence="6 7">DSM 45154</strain>
    </source>
</reference>
<organism evidence="6 7">
    <name type="scientific">Marinactinospora thermotolerans DSM 45154</name>
    <dbReference type="NCBI Taxonomy" id="1122192"/>
    <lineage>
        <taxon>Bacteria</taxon>
        <taxon>Bacillati</taxon>
        <taxon>Actinomycetota</taxon>
        <taxon>Actinomycetes</taxon>
        <taxon>Streptosporangiales</taxon>
        <taxon>Nocardiopsidaceae</taxon>
        <taxon>Marinactinospora</taxon>
    </lineage>
</organism>
<evidence type="ECO:0000256" key="1">
    <source>
        <dbReference type="ARBA" id="ARBA00009986"/>
    </source>
</evidence>
<dbReference type="Pfam" id="PF00171">
    <property type="entry name" value="Aldedh"/>
    <property type="match status" value="1"/>
</dbReference>
<dbReference type="PANTHER" id="PTHR11699">
    <property type="entry name" value="ALDEHYDE DEHYDROGENASE-RELATED"/>
    <property type="match status" value="1"/>
</dbReference>
<gene>
    <name evidence="6" type="ORF">SAMN02745673_04927</name>
</gene>
<dbReference type="InterPro" id="IPR016162">
    <property type="entry name" value="Ald_DH_N"/>
</dbReference>
<dbReference type="InterPro" id="IPR015590">
    <property type="entry name" value="Aldehyde_DH_dom"/>
</dbReference>
<feature type="active site" evidence="3">
    <location>
        <position position="264"/>
    </location>
</feature>
<comment type="similarity">
    <text evidence="1 4">Belongs to the aldehyde dehydrogenase family.</text>
</comment>
<dbReference type="NCBIfam" id="NF006916">
    <property type="entry name" value="PRK09407.1"/>
    <property type="match status" value="1"/>
</dbReference>
<dbReference type="Proteomes" id="UP000190637">
    <property type="component" value="Unassembled WGS sequence"/>
</dbReference>
<evidence type="ECO:0000259" key="5">
    <source>
        <dbReference type="Pfam" id="PF00171"/>
    </source>
</evidence>
<dbReference type="FunFam" id="3.40.309.10:FF:000009">
    <property type="entry name" value="Aldehyde dehydrogenase A"/>
    <property type="match status" value="1"/>
</dbReference>
<keyword evidence="7" id="KW-1185">Reference proteome</keyword>
<evidence type="ECO:0000313" key="7">
    <source>
        <dbReference type="Proteomes" id="UP000190637"/>
    </source>
</evidence>
<sequence length="527" mass="56818">MGNATRSPAGSAETASLDPALVTRLTRYVLSTSGRAAATTAPFTGKPLAEIPLSSAGDVATAFERARAAQRSWAARPPRDRVAPFQRFHDLVLERQRQILDILQLETGKARRHAFEETYDAAAGTLYYARRAPRMLARRRSIGAIPGATRTYINRQPKGVVSVITPWNYPLALPVADAIPALLAGNAVVAKFDTQTALSALWAIDLLTEAGLPEDLWIPVVGDPEEIGDPLVDLADYVAFTGSSAVGAHIAQRAAARLVGCSAELGGKNPMIVCEDADLERTVEGALRACFSNAGQLCIAMERLYVHEAVYDDFVGRFARAVEAMTLNTALDYSADMGSLTYQRQLDRVVAHVEEAREKGARVVAGGRARPDIGPLFYEPTVLADVDPSMSLCAEETFGPVVSVYRFADENEAVERANDTPYGLNASVWTRDVAHGRRLAERLQAGTVNINEGYGAAFASYGAPMGGMKRSGLGRRHGEEGLLRYTEAQAIASQHYVGLGGPPGMNGETLAMLMTRGARLMMRLRIR</sequence>
<dbReference type="RefSeq" id="WP_078764138.1">
    <property type="nucleotide sequence ID" value="NZ_FUWS01000022.1"/>
</dbReference>
<dbReference type="Gene3D" id="3.40.605.10">
    <property type="entry name" value="Aldehyde Dehydrogenase, Chain A, domain 1"/>
    <property type="match status" value="1"/>
</dbReference>
<accession>A0A1T4TFN7</accession>
<keyword evidence="2 4" id="KW-0560">Oxidoreductase</keyword>
<dbReference type="InterPro" id="IPR016161">
    <property type="entry name" value="Ald_DH/histidinol_DH"/>
</dbReference>
<dbReference type="InterPro" id="IPR016163">
    <property type="entry name" value="Ald_DH_C"/>
</dbReference>
<dbReference type="GO" id="GO:0016620">
    <property type="term" value="F:oxidoreductase activity, acting on the aldehyde or oxo group of donors, NAD or NADP as acceptor"/>
    <property type="evidence" value="ECO:0007669"/>
    <property type="project" value="InterPro"/>
</dbReference>
<protein>
    <submittedName>
        <fullName evidence="6">Aldehyde dehydrogenase (NAD+)</fullName>
    </submittedName>
</protein>
<evidence type="ECO:0000256" key="4">
    <source>
        <dbReference type="RuleBase" id="RU003345"/>
    </source>
</evidence>